<protein>
    <submittedName>
        <fullName evidence="1">Phenolic acid decarboxylase subunit C</fullName>
        <ecNumber evidence="1">4.1.1.61</ecNumber>
    </submittedName>
</protein>
<dbReference type="EC" id="4.1.1.61" evidence="1"/>
<proteinExistence type="predicted"/>
<keyword evidence="2" id="KW-1185">Reference proteome</keyword>
<dbReference type="OrthoDB" id="9809841at2"/>
<evidence type="ECO:0000313" key="2">
    <source>
        <dbReference type="Proteomes" id="UP000237798"/>
    </source>
</evidence>
<gene>
    <name evidence="1" type="ORF">CLLU_32000</name>
</gene>
<keyword evidence="1" id="KW-0456">Lyase</keyword>
<accession>A0A2T0BBF4</accession>
<evidence type="ECO:0000313" key="1">
    <source>
        <dbReference type="EMBL" id="PRR81163.1"/>
    </source>
</evidence>
<dbReference type="EMBL" id="PVXP01000075">
    <property type="protein sequence ID" value="PRR81163.1"/>
    <property type="molecule type" value="Genomic_DNA"/>
</dbReference>
<dbReference type="AlphaFoldDB" id="A0A2T0BBF4"/>
<reference evidence="1 2" key="1">
    <citation type="submission" date="2018-03" db="EMBL/GenBank/DDBJ databases">
        <title>Genome sequence of Clostridium luticellarii DSM 29923.</title>
        <authorList>
            <person name="Poehlein A."/>
            <person name="Daniel R."/>
        </authorList>
    </citation>
    <scope>NUCLEOTIDE SEQUENCE [LARGE SCALE GENOMIC DNA]</scope>
    <source>
        <strain evidence="1 2">DSM 29923</strain>
    </source>
</reference>
<dbReference type="Proteomes" id="UP000237798">
    <property type="component" value="Unassembled WGS sequence"/>
</dbReference>
<sequence length="71" mass="8576">MKINDTKVRIYVDINYNKNLMMGLPKNTSVKDQFFELDERWSKYSVKHIWVTNAPVKVRICSEYSHFNFMI</sequence>
<organism evidence="1 2">
    <name type="scientific">Clostridium luticellarii</name>
    <dbReference type="NCBI Taxonomy" id="1691940"/>
    <lineage>
        <taxon>Bacteria</taxon>
        <taxon>Bacillati</taxon>
        <taxon>Bacillota</taxon>
        <taxon>Clostridia</taxon>
        <taxon>Eubacteriales</taxon>
        <taxon>Clostridiaceae</taxon>
        <taxon>Clostridium</taxon>
    </lineage>
</organism>
<comment type="caution">
    <text evidence="1">The sequence shown here is derived from an EMBL/GenBank/DDBJ whole genome shotgun (WGS) entry which is preliminary data.</text>
</comment>
<dbReference type="GO" id="GO:0018799">
    <property type="term" value="F:4-hydroxybenzoate decarboxylase activity"/>
    <property type="evidence" value="ECO:0007669"/>
    <property type="project" value="UniProtKB-EC"/>
</dbReference>
<dbReference type="RefSeq" id="WP_106010754.1">
    <property type="nucleotide sequence ID" value="NZ_PVXP01000075.1"/>
</dbReference>
<name>A0A2T0BBF4_9CLOT</name>